<dbReference type="GO" id="GO:0048038">
    <property type="term" value="F:quinone binding"/>
    <property type="evidence" value="ECO:0007669"/>
    <property type="project" value="UniProtKB-UniRule"/>
</dbReference>
<feature type="transmembrane region" description="Helical" evidence="2">
    <location>
        <begin position="89"/>
        <end position="109"/>
    </location>
</feature>
<dbReference type="Proteomes" id="UP000011547">
    <property type="component" value="Chromosome"/>
</dbReference>
<dbReference type="KEGG" id="kde:CDSE_0783"/>
<comment type="function">
    <text evidence="2">NDH-1 shuttles electrons from NADH, via FMN and iron-sulfur (Fe-S) centers, to quinones in the respiratory chain. Couples the redox reaction to proton translocation (for every two electrons transferred, four hydrogen ions are translocated across the cytoplasmic membrane), and thus conserves the redox energy in a proton gradient.</text>
</comment>
<dbReference type="PANTHER" id="PTHR33269">
    <property type="entry name" value="NADH-UBIQUINONE OXIDOREDUCTASE CHAIN 6"/>
    <property type="match status" value="1"/>
</dbReference>
<gene>
    <name evidence="3" type="ORF">CDSE_0783</name>
</gene>
<keyword evidence="2" id="KW-0874">Quinone</keyword>
<evidence type="ECO:0000313" key="3">
    <source>
        <dbReference type="EMBL" id="AGF47043.1"/>
    </source>
</evidence>
<keyword evidence="2" id="KW-0520">NAD</keyword>
<keyword evidence="2" id="KW-1003">Cell membrane</keyword>
<keyword evidence="2" id="KW-1133">Transmembrane helix</keyword>
<dbReference type="EC" id="7.1.1.-" evidence="2"/>
<dbReference type="Gene3D" id="1.20.120.1200">
    <property type="entry name" value="NADH-ubiquinone/plastoquinone oxidoreductase chain 6, subunit NuoJ"/>
    <property type="match status" value="1"/>
</dbReference>
<name>M1L2R3_9PROT</name>
<sequence>MSFVDFIFFFLSVISVLSAISVITANNPVMAVLQLISVFLNVSMIWMLLGAEFLSLLLVLVYVGAVMVLFLFVVMMIDVKYTNEFLGKNITLAFILALVIVSESFMVLWTTWKGDNYSSIINSDVSNSFLIGSAMYSNYIMAVELGAVILLVGMMSAIVLALRSRKDNKTNDLNMALKADPNNRVLMIKFPKNMNNYYIIKKDLVSSKEEEK</sequence>
<dbReference type="PATRIC" id="fig|1208919.3.peg.484"/>
<keyword evidence="2" id="KW-0472">Membrane</keyword>
<comment type="similarity">
    <text evidence="1 2">Belongs to the complex I subunit 6 family.</text>
</comment>
<comment type="subcellular location">
    <subcellularLocation>
        <location evidence="2">Cell membrane</location>
        <topology evidence="2">Multi-pass membrane protein</topology>
    </subcellularLocation>
</comment>
<accession>M1L2R3</accession>
<dbReference type="AlphaFoldDB" id="M1L2R3"/>
<dbReference type="InterPro" id="IPR042106">
    <property type="entry name" value="Nuo/plastoQ_OxRdtase_6_NuoJ"/>
</dbReference>
<dbReference type="Pfam" id="PF00499">
    <property type="entry name" value="Oxidored_q3"/>
    <property type="match status" value="1"/>
</dbReference>
<feature type="transmembrane region" description="Helical" evidence="2">
    <location>
        <begin position="139"/>
        <end position="162"/>
    </location>
</feature>
<dbReference type="STRING" id="1208919.CDSE_0783"/>
<dbReference type="RefSeq" id="WP_015396454.1">
    <property type="nucleotide sequence ID" value="NC_020294.1"/>
</dbReference>
<dbReference type="GO" id="GO:0005886">
    <property type="term" value="C:plasma membrane"/>
    <property type="evidence" value="ECO:0007669"/>
    <property type="project" value="UniProtKB-SubCell"/>
</dbReference>
<feature type="transmembrane region" description="Helical" evidence="2">
    <location>
        <begin position="55"/>
        <end position="77"/>
    </location>
</feature>
<dbReference type="GO" id="GO:0016491">
    <property type="term" value="F:oxidoreductase activity"/>
    <property type="evidence" value="ECO:0007669"/>
    <property type="project" value="UniProtKB-KW"/>
</dbReference>
<dbReference type="PANTHER" id="PTHR33269:SF17">
    <property type="entry name" value="NADH-UBIQUINONE OXIDOREDUCTASE CHAIN 6"/>
    <property type="match status" value="1"/>
</dbReference>
<keyword evidence="4" id="KW-1185">Reference proteome</keyword>
<keyword evidence="2" id="KW-0812">Transmembrane</keyword>
<dbReference type="OrthoDB" id="5295927at2"/>
<feature type="transmembrane region" description="Helical" evidence="2">
    <location>
        <begin position="6"/>
        <end position="25"/>
    </location>
</feature>
<reference evidence="3 4" key="1">
    <citation type="journal article" date="2013" name="Genome Biol. Evol.">
        <title>Genome evolution and phylogenomic analysis of candidatus kinetoplastibacterium, the betaproteobacterial endosymbionts of strigomonas and angomonas.</title>
        <authorList>
            <person name="Alves J.M."/>
            <person name="Serrano M.G."/>
            <person name="Maia da Silva F."/>
            <person name="Voegtly L.J."/>
            <person name="Matveyev A.V."/>
            <person name="Teixeira M.M."/>
            <person name="Camargo E.P."/>
            <person name="Buck G.A."/>
        </authorList>
    </citation>
    <scope>NUCLEOTIDE SEQUENCE [LARGE SCALE GENOMIC DNA]</scope>
    <source>
        <strain evidence="3 4">TCC079E</strain>
    </source>
</reference>
<evidence type="ECO:0000313" key="4">
    <source>
        <dbReference type="Proteomes" id="UP000011547"/>
    </source>
</evidence>
<feature type="transmembrane region" description="Helical" evidence="2">
    <location>
        <begin position="32"/>
        <end position="49"/>
    </location>
</feature>
<protein>
    <recommendedName>
        <fullName evidence="2">NADH-quinone oxidoreductase subunit J</fullName>
        <ecNumber evidence="2">7.1.1.-</ecNumber>
    </recommendedName>
</protein>
<dbReference type="NCBIfam" id="NF005164">
    <property type="entry name" value="PRK06638.1-4"/>
    <property type="match status" value="1"/>
</dbReference>
<proteinExistence type="inferred from homology"/>
<evidence type="ECO:0000256" key="2">
    <source>
        <dbReference type="RuleBase" id="RU004429"/>
    </source>
</evidence>
<comment type="catalytic activity">
    <reaction evidence="2">
        <text>a quinone + NADH + 5 H(+)(in) = a quinol + NAD(+) + 4 H(+)(out)</text>
        <dbReference type="Rhea" id="RHEA:57888"/>
        <dbReference type="ChEBI" id="CHEBI:15378"/>
        <dbReference type="ChEBI" id="CHEBI:24646"/>
        <dbReference type="ChEBI" id="CHEBI:57540"/>
        <dbReference type="ChEBI" id="CHEBI:57945"/>
        <dbReference type="ChEBI" id="CHEBI:132124"/>
    </reaction>
</comment>
<dbReference type="eggNOG" id="COG0839">
    <property type="taxonomic scope" value="Bacteria"/>
</dbReference>
<dbReference type="InterPro" id="IPR001457">
    <property type="entry name" value="NADH_UbQ/plastoQ_OxRdtase_su6"/>
</dbReference>
<dbReference type="EMBL" id="CP003803">
    <property type="protein sequence ID" value="AGF47043.1"/>
    <property type="molecule type" value="Genomic_DNA"/>
</dbReference>
<evidence type="ECO:0000256" key="1">
    <source>
        <dbReference type="ARBA" id="ARBA00005698"/>
    </source>
</evidence>
<organism evidence="3 4">
    <name type="scientific">Candidatus Kinetoplastidibacterium desouzai TCC079E</name>
    <dbReference type="NCBI Taxonomy" id="1208919"/>
    <lineage>
        <taxon>Bacteria</taxon>
        <taxon>Pseudomonadati</taxon>
        <taxon>Pseudomonadota</taxon>
        <taxon>Betaproteobacteria</taxon>
        <taxon>Candidatus Kinetoplastidibacterium</taxon>
    </lineage>
</organism>
<dbReference type="HOGENOM" id="CLU_085957_5_0_4"/>
<dbReference type="GO" id="GO:0008137">
    <property type="term" value="F:NADH dehydrogenase (ubiquinone) activity"/>
    <property type="evidence" value="ECO:0007669"/>
    <property type="project" value="UniProtKB-UniRule"/>
</dbReference>
<keyword evidence="3" id="KW-0560">Oxidoreductase</keyword>